<evidence type="ECO:0000256" key="2">
    <source>
        <dbReference type="ARBA" id="ARBA00022737"/>
    </source>
</evidence>
<dbReference type="AlphaFoldDB" id="A0AAV8WAZ0"/>
<evidence type="ECO:0000256" key="4">
    <source>
        <dbReference type="SAM" id="SignalP"/>
    </source>
</evidence>
<keyword evidence="4" id="KW-0732">Signal</keyword>
<dbReference type="InterPro" id="IPR032675">
    <property type="entry name" value="LRR_dom_sf"/>
</dbReference>
<dbReference type="PANTHER" id="PTHR24366">
    <property type="entry name" value="IG(IMMUNOGLOBULIN) AND LRR(LEUCINE RICH REPEAT) DOMAINS"/>
    <property type="match status" value="1"/>
</dbReference>
<dbReference type="InterPro" id="IPR001611">
    <property type="entry name" value="Leu-rich_rpt"/>
</dbReference>
<evidence type="ECO:0000313" key="5">
    <source>
        <dbReference type="EMBL" id="KAJ8923762.1"/>
    </source>
</evidence>
<dbReference type="InterPro" id="IPR026906">
    <property type="entry name" value="LRR_5"/>
</dbReference>
<reference evidence="5 6" key="1">
    <citation type="journal article" date="2023" name="Insect Mol. Biol.">
        <title>Genome sequencing provides insights into the evolution of gene families encoding plant cell wall-degrading enzymes in longhorned beetles.</title>
        <authorList>
            <person name="Shin N.R."/>
            <person name="Okamura Y."/>
            <person name="Kirsch R."/>
            <person name="Pauchet Y."/>
        </authorList>
    </citation>
    <scope>NUCLEOTIDE SEQUENCE [LARGE SCALE GENOMIC DNA]</scope>
    <source>
        <strain evidence="5">EAD_L_NR</strain>
    </source>
</reference>
<gene>
    <name evidence="5" type="ORF">NQ315_010343</name>
</gene>
<dbReference type="Proteomes" id="UP001159042">
    <property type="component" value="Unassembled WGS sequence"/>
</dbReference>
<keyword evidence="1" id="KW-0433">Leucine-rich repeat</keyword>
<feature type="compositionally biased region" description="Low complexity" evidence="3">
    <location>
        <begin position="471"/>
        <end position="505"/>
    </location>
</feature>
<dbReference type="Pfam" id="PF13306">
    <property type="entry name" value="LRR_5"/>
    <property type="match status" value="1"/>
</dbReference>
<protein>
    <submittedName>
        <fullName evidence="5">Uncharacterized protein</fullName>
    </submittedName>
</protein>
<name>A0AAV8WAZ0_9CUCU</name>
<dbReference type="Gene3D" id="3.80.10.10">
    <property type="entry name" value="Ribonuclease Inhibitor"/>
    <property type="match status" value="1"/>
</dbReference>
<feature type="chain" id="PRO_5043720583" evidence="4">
    <location>
        <begin position="22"/>
        <end position="600"/>
    </location>
</feature>
<feature type="compositionally biased region" description="Low complexity" evidence="3">
    <location>
        <begin position="517"/>
        <end position="534"/>
    </location>
</feature>
<sequence>MLLAVHSVLLVLSTLSNLVVSDAPDCGVRNQFRGYCFSFDYCTSYSCASEKCGNFPRRSVILKIQQTRIIAQCAITNSSTLKHVTGINSNIHVLASGSFAYLPNLESILLPYNRIRELHHGIFYNVNVPLLDLSWNKIIYISEGAFNGITGLKYLNLSKNELSTIPVENLPRSIVKINLSYNFLERLAINGAKRPDLTSINLSHNSLKKLALSFDNTLEELDLTKNELNNIDFYDVNECENLKIPSNLFTRVPEFLQYSRIKRVALHPNPWKCDELKKLWTHLQNNDVEEERANVTETQPLCAINNEVSARIQNADNNFECDDDNHCNNYELCRARRCWNPCTSGICEITNVCYVENHEIECFCPNHEKKNPQELFSPCYDVDCFVDEDCNPGGICFHNRTCIRDPINFQEAERGDGGEAVPQRGDGGGDTIVGGSGGGGGGGGGESERRSGAGGGGGGGGGAGGGGGGQPSSSYSGSGSYPGYGTVSPPRGQPYPGGYQYHSYPVAPDPTQNTNNGASYSAAGSVSYSSHGYYPVPQSNDFSDNQGNKSPSIPQRPQSYPVDDEVGEDGLPWWFNEIPKVSPSNIVKPARSEDEETYHE</sequence>
<keyword evidence="6" id="KW-1185">Reference proteome</keyword>
<dbReference type="SUPFAM" id="SSF52058">
    <property type="entry name" value="L domain-like"/>
    <property type="match status" value="1"/>
</dbReference>
<evidence type="ECO:0000256" key="1">
    <source>
        <dbReference type="ARBA" id="ARBA00022614"/>
    </source>
</evidence>
<accession>A0AAV8WAZ0</accession>
<proteinExistence type="predicted"/>
<feature type="compositionally biased region" description="Polar residues" evidence="3">
    <location>
        <begin position="537"/>
        <end position="558"/>
    </location>
</feature>
<dbReference type="PROSITE" id="PS51450">
    <property type="entry name" value="LRR"/>
    <property type="match status" value="1"/>
</dbReference>
<comment type="caution">
    <text evidence="5">The sequence shown here is derived from an EMBL/GenBank/DDBJ whole genome shotgun (WGS) entry which is preliminary data.</text>
</comment>
<dbReference type="PANTHER" id="PTHR24366:SF134">
    <property type="entry name" value="CHONDROADHERIN LIKE"/>
    <property type="match status" value="1"/>
</dbReference>
<organism evidence="5 6">
    <name type="scientific">Exocentrus adspersus</name>
    <dbReference type="NCBI Taxonomy" id="1586481"/>
    <lineage>
        <taxon>Eukaryota</taxon>
        <taxon>Metazoa</taxon>
        <taxon>Ecdysozoa</taxon>
        <taxon>Arthropoda</taxon>
        <taxon>Hexapoda</taxon>
        <taxon>Insecta</taxon>
        <taxon>Pterygota</taxon>
        <taxon>Neoptera</taxon>
        <taxon>Endopterygota</taxon>
        <taxon>Coleoptera</taxon>
        <taxon>Polyphaga</taxon>
        <taxon>Cucujiformia</taxon>
        <taxon>Chrysomeloidea</taxon>
        <taxon>Cerambycidae</taxon>
        <taxon>Lamiinae</taxon>
        <taxon>Acanthocinini</taxon>
        <taxon>Exocentrus</taxon>
    </lineage>
</organism>
<dbReference type="InterPro" id="IPR003591">
    <property type="entry name" value="Leu-rich_rpt_typical-subtyp"/>
</dbReference>
<evidence type="ECO:0000313" key="6">
    <source>
        <dbReference type="Proteomes" id="UP001159042"/>
    </source>
</evidence>
<dbReference type="EMBL" id="JANEYG010000004">
    <property type="protein sequence ID" value="KAJ8923762.1"/>
    <property type="molecule type" value="Genomic_DNA"/>
</dbReference>
<keyword evidence="2" id="KW-0677">Repeat</keyword>
<dbReference type="SMART" id="SM00369">
    <property type="entry name" value="LRR_TYP"/>
    <property type="match status" value="3"/>
</dbReference>
<feature type="compositionally biased region" description="Gly residues" evidence="3">
    <location>
        <begin position="452"/>
        <end position="470"/>
    </location>
</feature>
<evidence type="ECO:0000256" key="3">
    <source>
        <dbReference type="SAM" id="MobiDB-lite"/>
    </source>
</evidence>
<feature type="signal peptide" evidence="4">
    <location>
        <begin position="1"/>
        <end position="21"/>
    </location>
</feature>
<feature type="region of interest" description="Disordered" evidence="3">
    <location>
        <begin position="413"/>
        <end position="568"/>
    </location>
</feature>
<feature type="compositionally biased region" description="Gly residues" evidence="3">
    <location>
        <begin position="425"/>
        <end position="445"/>
    </location>
</feature>